<feature type="domain" description="Ig-like" evidence="6">
    <location>
        <begin position="119"/>
        <end position="233"/>
    </location>
</feature>
<evidence type="ECO:0000256" key="4">
    <source>
        <dbReference type="ARBA" id="ARBA00023319"/>
    </source>
</evidence>
<dbReference type="EMBL" id="JAIPUX010000521">
    <property type="protein sequence ID" value="KAH0626239.1"/>
    <property type="molecule type" value="Genomic_DNA"/>
</dbReference>
<accession>A0ABQ7T9P4</accession>
<dbReference type="PANTHER" id="PTHR19367">
    <property type="entry name" value="T-CELL RECEPTOR ALPHA CHAIN V REGION"/>
    <property type="match status" value="1"/>
</dbReference>
<dbReference type="SUPFAM" id="SSF48726">
    <property type="entry name" value="Immunoglobulin"/>
    <property type="match status" value="3"/>
</dbReference>
<comment type="caution">
    <text evidence="7">The sequence shown here is derived from an EMBL/GenBank/DDBJ whole genome shotgun (WGS) entry which is preliminary data.</text>
</comment>
<dbReference type="InterPro" id="IPR036179">
    <property type="entry name" value="Ig-like_dom_sf"/>
</dbReference>
<dbReference type="Pfam" id="PF07686">
    <property type="entry name" value="V-set"/>
    <property type="match status" value="3"/>
</dbReference>
<name>A0ABQ7T9P4_PHRPL</name>
<dbReference type="Proteomes" id="UP000826234">
    <property type="component" value="Unassembled WGS sequence"/>
</dbReference>
<evidence type="ECO:0000256" key="5">
    <source>
        <dbReference type="ARBA" id="ARBA00043266"/>
    </source>
</evidence>
<dbReference type="InterPro" id="IPR013783">
    <property type="entry name" value="Ig-like_fold"/>
</dbReference>
<dbReference type="Gene3D" id="2.60.40.10">
    <property type="entry name" value="Immunoglobulins"/>
    <property type="match status" value="3"/>
</dbReference>
<organism evidence="7 8">
    <name type="scientific">Phrynosoma platyrhinos</name>
    <name type="common">Desert horned lizard</name>
    <dbReference type="NCBI Taxonomy" id="52577"/>
    <lineage>
        <taxon>Eukaryota</taxon>
        <taxon>Metazoa</taxon>
        <taxon>Chordata</taxon>
        <taxon>Craniata</taxon>
        <taxon>Vertebrata</taxon>
        <taxon>Euteleostomi</taxon>
        <taxon>Lepidosauria</taxon>
        <taxon>Squamata</taxon>
        <taxon>Bifurcata</taxon>
        <taxon>Unidentata</taxon>
        <taxon>Episquamata</taxon>
        <taxon>Toxicofera</taxon>
        <taxon>Iguania</taxon>
        <taxon>Phrynosomatidae</taxon>
        <taxon>Phrynosomatinae</taxon>
        <taxon>Phrynosoma</taxon>
    </lineage>
</organism>
<keyword evidence="5" id="KW-1279">T cell receptor</keyword>
<dbReference type="CDD" id="cd00099">
    <property type="entry name" value="IgV"/>
    <property type="match status" value="1"/>
</dbReference>
<dbReference type="InterPro" id="IPR013106">
    <property type="entry name" value="Ig_V-set"/>
</dbReference>
<keyword evidence="2" id="KW-1064">Adaptive immunity</keyword>
<dbReference type="InterPro" id="IPR003599">
    <property type="entry name" value="Ig_sub"/>
</dbReference>
<keyword evidence="4" id="KW-0393">Immunoglobulin domain</keyword>
<evidence type="ECO:0000256" key="2">
    <source>
        <dbReference type="ARBA" id="ARBA00023130"/>
    </source>
</evidence>
<dbReference type="SMART" id="SM00408">
    <property type="entry name" value="IGc2"/>
    <property type="match status" value="2"/>
</dbReference>
<protein>
    <recommendedName>
        <fullName evidence="6">Ig-like domain-containing protein</fullName>
    </recommendedName>
</protein>
<dbReference type="PANTHER" id="PTHR19367:SF18">
    <property type="entry name" value="T CELL RECEPTOR ALPHA VARIABLE 16"/>
    <property type="match status" value="1"/>
</dbReference>
<dbReference type="InterPro" id="IPR003598">
    <property type="entry name" value="Ig_sub2"/>
</dbReference>
<keyword evidence="8" id="KW-1185">Reference proteome</keyword>
<proteinExistence type="predicted"/>
<dbReference type="PROSITE" id="PS50835">
    <property type="entry name" value="IG_LIKE"/>
    <property type="match status" value="3"/>
</dbReference>
<keyword evidence="3" id="KW-0675">Receptor</keyword>
<evidence type="ECO:0000256" key="3">
    <source>
        <dbReference type="ARBA" id="ARBA00023170"/>
    </source>
</evidence>
<evidence type="ECO:0000256" key="1">
    <source>
        <dbReference type="ARBA" id="ARBA00022729"/>
    </source>
</evidence>
<gene>
    <name evidence="7" type="ORF">JD844_001084</name>
</gene>
<dbReference type="SMART" id="SM00409">
    <property type="entry name" value="IG"/>
    <property type="match status" value="3"/>
</dbReference>
<keyword evidence="1" id="KW-0732">Signal</keyword>
<reference evidence="7 8" key="1">
    <citation type="journal article" date="2022" name="Gigascience">
        <title>A chromosome-level genome assembly and annotation of the desert horned lizard, Phrynosoma platyrhinos, provides insight into chromosomal rearrangements among reptiles.</title>
        <authorList>
            <person name="Koochekian N."/>
            <person name="Ascanio A."/>
            <person name="Farleigh K."/>
            <person name="Card D.C."/>
            <person name="Schield D.R."/>
            <person name="Castoe T.A."/>
            <person name="Jezkova T."/>
        </authorList>
    </citation>
    <scope>NUCLEOTIDE SEQUENCE [LARGE SCALE GENOMIC DNA]</scope>
    <source>
        <strain evidence="7">NK-2021</strain>
    </source>
</reference>
<dbReference type="SMART" id="SM00406">
    <property type="entry name" value="IGv"/>
    <property type="match status" value="3"/>
</dbReference>
<sequence length="379" mass="42363">MERDGILLCNCEITQEPLVEGTGGEALNIYCKHPSASKGDAIHWYRQFPNQTLHFIVYGYSGKEKSNKLKEAFLFISEDQKSSILSFTRVTLEDSAVYYCAVSGTVLHSSISAVQELFPLVLTEGILPCKAEKITQEPLMVGSDGKELTLSCNHPSASSSDYIYWYQQFPSQGLEFVASGYNGKVSSNKLEGVFLFISQDRKSSTLSFTRVTLEDSAVYYCALSDTVLSSRVSAVQELCMKEGLMENPCPNQNPLLSSKRENLFCCHASMKPLTLLQHFCEGCAGESVDQTEDTMTVTQGDNISIKCHYELSSDYRASPFWYIQPLREHPKLLLSHLGNVNLSEYEGFEAEHDKKHRNFNLEKPASQLNDSAVYFCAVS</sequence>
<evidence type="ECO:0000259" key="6">
    <source>
        <dbReference type="PROSITE" id="PS50835"/>
    </source>
</evidence>
<keyword evidence="5" id="KW-0391">Immunity</keyword>
<dbReference type="InterPro" id="IPR051287">
    <property type="entry name" value="TCR_variable_region"/>
</dbReference>
<feature type="domain" description="Ig-like" evidence="6">
    <location>
        <begin position="286"/>
        <end position="379"/>
    </location>
</feature>
<feature type="domain" description="Ig-like" evidence="6">
    <location>
        <begin position="24"/>
        <end position="112"/>
    </location>
</feature>
<evidence type="ECO:0000313" key="7">
    <source>
        <dbReference type="EMBL" id="KAH0626239.1"/>
    </source>
</evidence>
<evidence type="ECO:0000313" key="8">
    <source>
        <dbReference type="Proteomes" id="UP000826234"/>
    </source>
</evidence>
<dbReference type="InterPro" id="IPR007110">
    <property type="entry name" value="Ig-like_dom"/>
</dbReference>